<gene>
    <name evidence="1" type="ordered locus">BDP_1467</name>
</gene>
<dbReference type="HOGENOM" id="CLU_3040859_0_0_11"/>
<reference evidence="1 2" key="1">
    <citation type="journal article" date="2009" name="PLoS Genet.">
        <title>The Bifidobacterium dentium Bd1 genome sequence reflects its genetic adaptation to the human oral cavity.</title>
        <authorList>
            <person name="Ventura M."/>
            <person name="Turroni F."/>
            <person name="Zomer A."/>
            <person name="Foroni E."/>
            <person name="Giubellini V."/>
            <person name="Bottacini F."/>
            <person name="Canchaya C."/>
            <person name="Claesson M.J."/>
            <person name="He F."/>
            <person name="Mantzourani M."/>
            <person name="Mulas L."/>
            <person name="Ferrarini A."/>
            <person name="Gao B."/>
            <person name="Delledonne M."/>
            <person name="Henrissat B."/>
            <person name="Coutinho P."/>
            <person name="Oggioni M."/>
            <person name="Gupta R.S."/>
            <person name="Zhang Z."/>
            <person name="Beighton D."/>
            <person name="Fitzgerald G.F."/>
            <person name="O'Toole P.W."/>
            <person name="van Sinderen D."/>
        </authorList>
    </citation>
    <scope>NUCLEOTIDE SEQUENCE [LARGE SCALE GENOMIC DNA]</scope>
    <source>
        <strain evidence="2">ATCC 27534 / DSM 20436 / JCM 1195 / Bd1</strain>
    </source>
</reference>
<dbReference type="Proteomes" id="UP000008693">
    <property type="component" value="Chromosome"/>
</dbReference>
<dbReference type="eggNOG" id="ENOG5030HIK">
    <property type="taxonomic scope" value="Bacteria"/>
</dbReference>
<evidence type="ECO:0000313" key="2">
    <source>
        <dbReference type="Proteomes" id="UP000008693"/>
    </source>
</evidence>
<dbReference type="STRING" id="401473.BDP_1467"/>
<proteinExistence type="predicted"/>
<accession>D2QB81</accession>
<evidence type="ECO:0000313" key="1">
    <source>
        <dbReference type="EMBL" id="ADB10067.1"/>
    </source>
</evidence>
<protein>
    <submittedName>
        <fullName evidence="1">Phage protein</fullName>
    </submittedName>
</protein>
<dbReference type="EMBL" id="CP001750">
    <property type="protein sequence ID" value="ADB10067.1"/>
    <property type="molecule type" value="Genomic_DNA"/>
</dbReference>
<sequence length="54" mass="5726">MTNAANSMYGASGYKGDVIKTDRPHGAVYPADIYSKRSNAKHNTLLKALSAGRG</sequence>
<dbReference type="KEGG" id="bde:BDP_1467"/>
<organism evidence="1 2">
    <name type="scientific">Bifidobacterium dentium (strain ATCC 27534 / DSM 20436 / JCM 1195 / Bd1)</name>
    <dbReference type="NCBI Taxonomy" id="401473"/>
    <lineage>
        <taxon>Bacteria</taxon>
        <taxon>Bacillati</taxon>
        <taxon>Actinomycetota</taxon>
        <taxon>Actinomycetes</taxon>
        <taxon>Bifidobacteriales</taxon>
        <taxon>Bifidobacteriaceae</taxon>
        <taxon>Bifidobacterium</taxon>
    </lineage>
</organism>
<dbReference type="AlphaFoldDB" id="D2QB81"/>
<name>D2QB81_BIFDB</name>
<keyword evidence="2" id="KW-1185">Reference proteome</keyword>